<comment type="subunit">
    <text evidence="5">Heterotetramer; composed of 2 small (MOCS2A) and 2 large (MOCS2B) subunits.</text>
</comment>
<comment type="pathway">
    <text evidence="5">Cofactor biosynthesis; molybdopterin biosynthesis.</text>
</comment>
<evidence type="ECO:0000256" key="2">
    <source>
        <dbReference type="ARBA" id="ARBA00022553"/>
    </source>
</evidence>
<dbReference type="GO" id="GO:0006777">
    <property type="term" value="P:Mo-molybdopterin cofactor biosynthetic process"/>
    <property type="evidence" value="ECO:0007669"/>
    <property type="project" value="UniProtKB-UniRule"/>
</dbReference>
<dbReference type="UniPathway" id="UPA00344"/>
<keyword evidence="3 5" id="KW-0547">Nucleotide-binding</keyword>
<keyword evidence="4 5" id="KW-0501">Molybdenum cofactor biosynthesis</keyword>
<comment type="subcellular location">
    <subcellularLocation>
        <location evidence="5">Cytoplasm</location>
    </subcellularLocation>
</comment>
<evidence type="ECO:0000313" key="6">
    <source>
        <dbReference type="EMBL" id="KAE8386979.1"/>
    </source>
</evidence>
<dbReference type="InterPro" id="IPR003749">
    <property type="entry name" value="ThiS/MoaD-like"/>
</dbReference>
<comment type="similarity">
    <text evidence="5">Belongs to the MoaD family. MOCS2A subfamily.</text>
</comment>
<evidence type="ECO:0000256" key="5">
    <source>
        <dbReference type="HAMAP-Rule" id="MF_03051"/>
    </source>
</evidence>
<dbReference type="EMBL" id="ML735301">
    <property type="protein sequence ID" value="KAE8386979.1"/>
    <property type="molecule type" value="Genomic_DNA"/>
</dbReference>
<reference evidence="6" key="1">
    <citation type="submission" date="2019-04" db="EMBL/GenBank/DDBJ databases">
        <title>Friends and foes A comparative genomics studyof 23 Aspergillus species from section Flavi.</title>
        <authorList>
            <consortium name="DOE Joint Genome Institute"/>
            <person name="Kjaerbolling I."/>
            <person name="Vesth T."/>
            <person name="Frisvad J.C."/>
            <person name="Nybo J.L."/>
            <person name="Theobald S."/>
            <person name="Kildgaard S."/>
            <person name="Isbrandt T."/>
            <person name="Kuo A."/>
            <person name="Sato A."/>
            <person name="Lyhne E.K."/>
            <person name="Kogle M.E."/>
            <person name="Wiebenga A."/>
            <person name="Kun R.S."/>
            <person name="Lubbers R.J."/>
            <person name="Makela M.R."/>
            <person name="Barry K."/>
            <person name="Chovatia M."/>
            <person name="Clum A."/>
            <person name="Daum C."/>
            <person name="Haridas S."/>
            <person name="He G."/>
            <person name="LaButti K."/>
            <person name="Lipzen A."/>
            <person name="Mondo S."/>
            <person name="Riley R."/>
            <person name="Salamov A."/>
            <person name="Simmons B.A."/>
            <person name="Magnuson J.K."/>
            <person name="Henrissat B."/>
            <person name="Mortensen U.H."/>
            <person name="Larsen T.O."/>
            <person name="Devries R.P."/>
            <person name="Grigoriev I.V."/>
            <person name="Machida M."/>
            <person name="Baker S.E."/>
            <person name="Andersen M.R."/>
        </authorList>
    </citation>
    <scope>NUCLEOTIDE SEQUENCE [LARGE SCALE GENOMIC DNA]</scope>
    <source>
        <strain evidence="6">IBT 14317</strain>
    </source>
</reference>
<dbReference type="HAMAP" id="MF_03051">
    <property type="entry name" value="MOCS2A"/>
    <property type="match status" value="1"/>
</dbReference>
<evidence type="ECO:0000256" key="4">
    <source>
        <dbReference type="ARBA" id="ARBA00023150"/>
    </source>
</evidence>
<keyword evidence="1 5" id="KW-0963">Cytoplasm</keyword>
<keyword evidence="2 5" id="KW-0597">Phosphoprotein</keyword>
<dbReference type="SUPFAM" id="SSF54285">
    <property type="entry name" value="MoaD/ThiS"/>
    <property type="match status" value="1"/>
</dbReference>
<comment type="function">
    <text evidence="5">Acts as a sulfur carrier required for molybdopterin biosynthesis. Component of the molybdopterin synthase complex that catalyzes the conversion of precursor Z into molybdopterin by mediating the incorporation of 2 sulfur atoms into precursor Z to generate a dithiolene group. In the complex, serves as sulfur donor by being thiocarboxylated (-COSH) at its C-terminus by UBA4. After interaction with MOCS2B, the sulfur is then transferred to precursor Z to form molybdopterin.</text>
</comment>
<dbReference type="GO" id="GO:0030366">
    <property type="term" value="F:molybdopterin synthase activity"/>
    <property type="evidence" value="ECO:0007669"/>
    <property type="project" value="UniProtKB-UniRule"/>
</dbReference>
<sequence length="89" mass="9539">MTLPAPTFQIHYFSTATTYTGKQTESLPAPLPLNQLFDVLESKYPGIQEKVLSSCGVSLGEEYVDVNDCEGMTIQSGNEVAVIPPVSSG</sequence>
<feature type="modified residue" description="Glycyl adenylate; alternate" evidence="5">
    <location>
        <position position="89"/>
    </location>
</feature>
<feature type="modified residue" description="1-thioglycine; alternate" evidence="5">
    <location>
        <position position="89"/>
    </location>
</feature>
<gene>
    <name evidence="5" type="primary">cnxG</name>
    <name evidence="6" type="ORF">BDV23DRAFT_162100</name>
</gene>
<dbReference type="GO" id="GO:1990133">
    <property type="term" value="C:molybdopterin adenylyltransferase complex"/>
    <property type="evidence" value="ECO:0007669"/>
    <property type="project" value="TreeGrafter"/>
</dbReference>
<evidence type="ECO:0000256" key="3">
    <source>
        <dbReference type="ARBA" id="ARBA00022741"/>
    </source>
</evidence>
<evidence type="ECO:0000256" key="1">
    <source>
        <dbReference type="ARBA" id="ARBA00022490"/>
    </source>
</evidence>
<dbReference type="GO" id="GO:0000166">
    <property type="term" value="F:nucleotide binding"/>
    <property type="evidence" value="ECO:0007669"/>
    <property type="project" value="UniProtKB-KW"/>
</dbReference>
<dbReference type="InterPro" id="IPR028887">
    <property type="entry name" value="MOCS2A_euk"/>
</dbReference>
<dbReference type="OrthoDB" id="5595860at2759"/>
<dbReference type="Pfam" id="PF02597">
    <property type="entry name" value="ThiS"/>
    <property type="match status" value="1"/>
</dbReference>
<accession>A0A5N7BYX9</accession>
<dbReference type="Gene3D" id="3.10.20.30">
    <property type="match status" value="1"/>
</dbReference>
<protein>
    <recommendedName>
        <fullName evidence="5">Molybdopterin synthase sulfur carrier subunit</fullName>
    </recommendedName>
    <alternativeName>
        <fullName evidence="5">Common component for nitrate reductase and xanthine dehydrogenase protein G</fullName>
    </alternativeName>
    <alternativeName>
        <fullName evidence="5">Molybdenum cofactor synthesis protein 2 small subunit</fullName>
    </alternativeName>
    <alternativeName>
        <fullName evidence="5">Molybdenum cofactor synthesis protein 2A</fullName>
    </alternativeName>
    <alternativeName>
        <fullName evidence="5">Sulfur carrier protein MOCS2A</fullName>
        <shortName evidence="5">MOCS2A</shortName>
    </alternativeName>
</protein>
<dbReference type="InterPro" id="IPR012675">
    <property type="entry name" value="Beta-grasp_dom_sf"/>
</dbReference>
<comment type="PTM">
    <text evidence="5">C-terminal thiocarboxylation occurs in 2 steps, it is first acyl-adenylated (-COAMP) via the hesA/moeB/thiF part of UBA4, then thiocarboxylated (-COSH) via the rhodanese domain of UBA4.</text>
</comment>
<proteinExistence type="inferred from homology"/>
<dbReference type="GO" id="GO:1990140">
    <property type="term" value="C:molybdopterin synthase complex"/>
    <property type="evidence" value="ECO:0007669"/>
    <property type="project" value="UniProtKB-UniRule"/>
</dbReference>
<dbReference type="PANTHER" id="PTHR33359:SF1">
    <property type="entry name" value="MOLYBDOPTERIN SYNTHASE SULFUR CARRIER SUBUNIT"/>
    <property type="match status" value="1"/>
</dbReference>
<name>A0A5N7BYX9_PETAA</name>
<dbReference type="AlphaFoldDB" id="A0A5N7BYX9"/>
<dbReference type="Proteomes" id="UP000326877">
    <property type="component" value="Unassembled WGS sequence"/>
</dbReference>
<organism evidence="6">
    <name type="scientific">Petromyces alliaceus</name>
    <name type="common">Aspergillus alliaceus</name>
    <dbReference type="NCBI Taxonomy" id="209559"/>
    <lineage>
        <taxon>Eukaryota</taxon>
        <taxon>Fungi</taxon>
        <taxon>Dikarya</taxon>
        <taxon>Ascomycota</taxon>
        <taxon>Pezizomycotina</taxon>
        <taxon>Eurotiomycetes</taxon>
        <taxon>Eurotiomycetidae</taxon>
        <taxon>Eurotiales</taxon>
        <taxon>Aspergillaceae</taxon>
        <taxon>Aspergillus</taxon>
        <taxon>Aspergillus subgen. Circumdati</taxon>
    </lineage>
</organism>
<dbReference type="InterPro" id="IPR044672">
    <property type="entry name" value="MOCS2A"/>
</dbReference>
<dbReference type="InterPro" id="IPR016155">
    <property type="entry name" value="Mopterin_synth/thiamin_S_b"/>
</dbReference>
<dbReference type="PANTHER" id="PTHR33359">
    <property type="entry name" value="MOLYBDOPTERIN SYNTHASE SULFUR CARRIER SUBUNIT"/>
    <property type="match status" value="1"/>
</dbReference>
<dbReference type="CDD" id="cd00754">
    <property type="entry name" value="Ubl_MoaD"/>
    <property type="match status" value="1"/>
</dbReference>